<dbReference type="FunFam" id="1.10.510.10:FF:000571">
    <property type="entry name" value="Maternal embryonic leucine zipper kinase"/>
    <property type="match status" value="1"/>
</dbReference>
<dbReference type="SUPFAM" id="SSF56112">
    <property type="entry name" value="Protein kinase-like (PK-like)"/>
    <property type="match status" value="1"/>
</dbReference>
<dbReference type="PROSITE" id="PS50011">
    <property type="entry name" value="PROTEIN_KINASE_DOM"/>
    <property type="match status" value="1"/>
</dbReference>
<dbReference type="FunFam" id="3.30.200.20:FF:000003">
    <property type="entry name" value="Non-specific serine/threonine protein kinase"/>
    <property type="match status" value="1"/>
</dbReference>
<dbReference type="PANTHER" id="PTHR24346">
    <property type="entry name" value="MAP/MICROTUBULE AFFINITY-REGULATING KINASE"/>
    <property type="match status" value="1"/>
</dbReference>
<dbReference type="Pfam" id="PF00069">
    <property type="entry name" value="Pkinase"/>
    <property type="match status" value="1"/>
</dbReference>
<evidence type="ECO:0000256" key="4">
    <source>
        <dbReference type="ARBA" id="ARBA00022777"/>
    </source>
</evidence>
<organism evidence="9 10">
    <name type="scientific">Tritrichomonas foetus</name>
    <dbReference type="NCBI Taxonomy" id="1144522"/>
    <lineage>
        <taxon>Eukaryota</taxon>
        <taxon>Metamonada</taxon>
        <taxon>Parabasalia</taxon>
        <taxon>Tritrichomonadida</taxon>
        <taxon>Tritrichomonadidae</taxon>
        <taxon>Tritrichomonas</taxon>
    </lineage>
</organism>
<keyword evidence="5 6" id="KW-0067">ATP-binding</keyword>
<dbReference type="Proteomes" id="UP000179807">
    <property type="component" value="Unassembled WGS sequence"/>
</dbReference>
<keyword evidence="2" id="KW-0808">Transferase</keyword>
<dbReference type="InterPro" id="IPR017441">
    <property type="entry name" value="Protein_kinase_ATP_BS"/>
</dbReference>
<dbReference type="GeneID" id="94835284"/>
<dbReference type="EMBL" id="MLAK01000587">
    <property type="protein sequence ID" value="OHT11459.1"/>
    <property type="molecule type" value="Genomic_DNA"/>
</dbReference>
<dbReference type="PROSITE" id="PS00108">
    <property type="entry name" value="PROTEIN_KINASE_ST"/>
    <property type="match status" value="1"/>
</dbReference>
<evidence type="ECO:0000256" key="3">
    <source>
        <dbReference type="ARBA" id="ARBA00022741"/>
    </source>
</evidence>
<keyword evidence="1 7" id="KW-0723">Serine/threonine-protein kinase</keyword>
<dbReference type="GO" id="GO:0004674">
    <property type="term" value="F:protein serine/threonine kinase activity"/>
    <property type="evidence" value="ECO:0007669"/>
    <property type="project" value="UniProtKB-KW"/>
</dbReference>
<proteinExistence type="inferred from homology"/>
<evidence type="ECO:0000256" key="1">
    <source>
        <dbReference type="ARBA" id="ARBA00022527"/>
    </source>
</evidence>
<comment type="caution">
    <text evidence="9">The sequence shown here is derived from an EMBL/GenBank/DDBJ whole genome shotgun (WGS) entry which is preliminary data.</text>
</comment>
<gene>
    <name evidence="9" type="ORF">TRFO_19098</name>
</gene>
<dbReference type="RefSeq" id="XP_068364595.1">
    <property type="nucleotide sequence ID" value="XM_068500580.1"/>
</dbReference>
<evidence type="ECO:0000256" key="5">
    <source>
        <dbReference type="ARBA" id="ARBA00022840"/>
    </source>
</evidence>
<dbReference type="GO" id="GO:0035556">
    <property type="term" value="P:intracellular signal transduction"/>
    <property type="evidence" value="ECO:0007669"/>
    <property type="project" value="TreeGrafter"/>
</dbReference>
<reference evidence="9" key="1">
    <citation type="submission" date="2016-10" db="EMBL/GenBank/DDBJ databases">
        <authorList>
            <person name="Benchimol M."/>
            <person name="Almeida L.G."/>
            <person name="Vasconcelos A.T."/>
            <person name="Perreira-Neves A."/>
            <person name="Rosa I.A."/>
            <person name="Tasca T."/>
            <person name="Bogo M.R."/>
            <person name="de Souza W."/>
        </authorList>
    </citation>
    <scope>NUCLEOTIDE SEQUENCE [LARGE SCALE GENOMIC DNA]</scope>
    <source>
        <strain evidence="9">K</strain>
    </source>
</reference>
<dbReference type="InterPro" id="IPR011009">
    <property type="entry name" value="Kinase-like_dom_sf"/>
</dbReference>
<dbReference type="SMART" id="SM00220">
    <property type="entry name" value="S_TKc"/>
    <property type="match status" value="1"/>
</dbReference>
<evidence type="ECO:0000259" key="8">
    <source>
        <dbReference type="PROSITE" id="PS50011"/>
    </source>
</evidence>
<dbReference type="PROSITE" id="PS00107">
    <property type="entry name" value="PROTEIN_KINASE_ATP"/>
    <property type="match status" value="1"/>
</dbReference>
<protein>
    <submittedName>
        <fullName evidence="9">CAMK family protein kinase</fullName>
    </submittedName>
</protein>
<dbReference type="GO" id="GO:0005737">
    <property type="term" value="C:cytoplasm"/>
    <property type="evidence" value="ECO:0007669"/>
    <property type="project" value="TreeGrafter"/>
</dbReference>
<evidence type="ECO:0000313" key="10">
    <source>
        <dbReference type="Proteomes" id="UP000179807"/>
    </source>
</evidence>
<keyword evidence="3 6" id="KW-0547">Nucleotide-binding</keyword>
<evidence type="ECO:0000256" key="7">
    <source>
        <dbReference type="RuleBase" id="RU000304"/>
    </source>
</evidence>
<keyword evidence="10" id="KW-1185">Reference proteome</keyword>
<feature type="domain" description="Protein kinase" evidence="8">
    <location>
        <begin position="7"/>
        <end position="175"/>
    </location>
</feature>
<dbReference type="OrthoDB" id="193931at2759"/>
<comment type="similarity">
    <text evidence="7">Belongs to the protein kinase superfamily.</text>
</comment>
<dbReference type="VEuPathDB" id="TrichDB:TRFO_19098"/>
<dbReference type="AlphaFoldDB" id="A0A1J4KJP9"/>
<dbReference type="PANTHER" id="PTHR24346:SF30">
    <property type="entry name" value="MATERNAL EMBRYONIC LEUCINE ZIPPER KINASE"/>
    <property type="match status" value="1"/>
</dbReference>
<evidence type="ECO:0000313" key="9">
    <source>
        <dbReference type="EMBL" id="OHT11459.1"/>
    </source>
</evidence>
<feature type="binding site" evidence="6">
    <location>
        <position position="36"/>
    </location>
    <ligand>
        <name>ATP</name>
        <dbReference type="ChEBI" id="CHEBI:30616"/>
    </ligand>
</feature>
<sequence>MALIGDYLLKEPIGNGSFSNVRLGEHRVCHTKVAIKIIPRNNFSDPEHLNRFHREVDLIKDLDHPLITEFFEVLEDDDNFYIIMEYVENGNMLDFVNNGGALTEERARHFFCQIISVLDYLHTEKNIMHRDLKAENVLIDRHDNIRLIDFGLSNMFSKENPYLKTACGSPGMYFF</sequence>
<dbReference type="GO" id="GO:0005524">
    <property type="term" value="F:ATP binding"/>
    <property type="evidence" value="ECO:0007669"/>
    <property type="project" value="UniProtKB-UniRule"/>
</dbReference>
<accession>A0A1J4KJP9</accession>
<evidence type="ECO:0000256" key="2">
    <source>
        <dbReference type="ARBA" id="ARBA00022679"/>
    </source>
</evidence>
<evidence type="ECO:0000256" key="6">
    <source>
        <dbReference type="PROSITE-ProRule" id="PRU10141"/>
    </source>
</evidence>
<dbReference type="InterPro" id="IPR000719">
    <property type="entry name" value="Prot_kinase_dom"/>
</dbReference>
<dbReference type="Gene3D" id="1.10.510.10">
    <property type="entry name" value="Transferase(Phosphotransferase) domain 1"/>
    <property type="match status" value="1"/>
</dbReference>
<name>A0A1J4KJP9_9EUKA</name>
<dbReference type="InterPro" id="IPR008271">
    <property type="entry name" value="Ser/Thr_kinase_AS"/>
</dbReference>
<keyword evidence="4 9" id="KW-0418">Kinase</keyword>